<feature type="non-terminal residue" evidence="2">
    <location>
        <position position="105"/>
    </location>
</feature>
<gene>
    <name evidence="2" type="ORF">SPARVUS_LOCUS12680889</name>
</gene>
<evidence type="ECO:0000256" key="1">
    <source>
        <dbReference type="SAM" id="MobiDB-lite"/>
    </source>
</evidence>
<accession>A0ABN9FS58</accession>
<dbReference type="Proteomes" id="UP001162483">
    <property type="component" value="Unassembled WGS sequence"/>
</dbReference>
<evidence type="ECO:0000313" key="3">
    <source>
        <dbReference type="Proteomes" id="UP001162483"/>
    </source>
</evidence>
<dbReference type="EMBL" id="CATNWA010017366">
    <property type="protein sequence ID" value="CAI9599892.1"/>
    <property type="molecule type" value="Genomic_DNA"/>
</dbReference>
<comment type="caution">
    <text evidence="2">The sequence shown here is derived from an EMBL/GenBank/DDBJ whole genome shotgun (WGS) entry which is preliminary data.</text>
</comment>
<feature type="region of interest" description="Disordered" evidence="1">
    <location>
        <begin position="55"/>
        <end position="105"/>
    </location>
</feature>
<feature type="non-terminal residue" evidence="2">
    <location>
        <position position="1"/>
    </location>
</feature>
<proteinExistence type="predicted"/>
<organism evidence="2 3">
    <name type="scientific">Staurois parvus</name>
    <dbReference type="NCBI Taxonomy" id="386267"/>
    <lineage>
        <taxon>Eukaryota</taxon>
        <taxon>Metazoa</taxon>
        <taxon>Chordata</taxon>
        <taxon>Craniata</taxon>
        <taxon>Vertebrata</taxon>
        <taxon>Euteleostomi</taxon>
        <taxon>Amphibia</taxon>
        <taxon>Batrachia</taxon>
        <taxon>Anura</taxon>
        <taxon>Neobatrachia</taxon>
        <taxon>Ranoidea</taxon>
        <taxon>Ranidae</taxon>
        <taxon>Staurois</taxon>
    </lineage>
</organism>
<reference evidence="2" key="1">
    <citation type="submission" date="2023-05" db="EMBL/GenBank/DDBJ databases">
        <authorList>
            <person name="Stuckert A."/>
        </authorList>
    </citation>
    <scope>NUCLEOTIDE SEQUENCE</scope>
</reference>
<keyword evidence="3" id="KW-1185">Reference proteome</keyword>
<sequence length="105" mass="11459">LHRNKARVYASPTATADDLVGQKFSCRSRLPGISSRKPAGIMAKAVGQKPGRMVARAEVRSQEEWSPEPGSEARRSLSQSRVGIQESKELTEQELAAVQQTGHEC</sequence>
<name>A0ABN9FS58_9NEOB</name>
<protein>
    <submittedName>
        <fullName evidence="2">Uncharacterized protein</fullName>
    </submittedName>
</protein>
<evidence type="ECO:0000313" key="2">
    <source>
        <dbReference type="EMBL" id="CAI9599892.1"/>
    </source>
</evidence>